<name>A0ABS5C0J4_9BACT</name>
<evidence type="ECO:0000313" key="2">
    <source>
        <dbReference type="EMBL" id="MBP3959514.1"/>
    </source>
</evidence>
<dbReference type="EMBL" id="JAGKQQ010000001">
    <property type="protein sequence ID" value="MBP3959514.1"/>
    <property type="molecule type" value="Genomic_DNA"/>
</dbReference>
<dbReference type="RefSeq" id="WP_210660186.1">
    <property type="nucleotide sequence ID" value="NZ_JAGKQQ010000001.1"/>
</dbReference>
<comment type="caution">
    <text evidence="2">The sequence shown here is derived from an EMBL/GenBank/DDBJ whole genome shotgun (WGS) entry which is preliminary data.</text>
</comment>
<evidence type="ECO:0000256" key="1">
    <source>
        <dbReference type="SAM" id="MobiDB-lite"/>
    </source>
</evidence>
<reference evidence="2 3" key="1">
    <citation type="submission" date="2021-04" db="EMBL/GenBank/DDBJ databases">
        <authorList>
            <person name="Ivanova A."/>
        </authorList>
    </citation>
    <scope>NUCLEOTIDE SEQUENCE [LARGE SCALE GENOMIC DNA]</scope>
    <source>
        <strain evidence="2 3">G18</strain>
    </source>
</reference>
<organism evidence="2 3">
    <name type="scientific">Gemmata palustris</name>
    <dbReference type="NCBI Taxonomy" id="2822762"/>
    <lineage>
        <taxon>Bacteria</taxon>
        <taxon>Pseudomonadati</taxon>
        <taxon>Planctomycetota</taxon>
        <taxon>Planctomycetia</taxon>
        <taxon>Gemmatales</taxon>
        <taxon>Gemmataceae</taxon>
        <taxon>Gemmata</taxon>
    </lineage>
</organism>
<gene>
    <name evidence="2" type="ORF">J8F10_30080</name>
</gene>
<feature type="compositionally biased region" description="Low complexity" evidence="1">
    <location>
        <begin position="36"/>
        <end position="49"/>
    </location>
</feature>
<proteinExistence type="predicted"/>
<accession>A0ABS5C0J4</accession>
<dbReference type="Proteomes" id="UP000676565">
    <property type="component" value="Unassembled WGS sequence"/>
</dbReference>
<protein>
    <submittedName>
        <fullName evidence="2">Uncharacterized protein</fullName>
    </submittedName>
</protein>
<sequence length="79" mass="8673">MRIIYPIPLRFAPLCTSDQQDLRPPLPNARVSVTGSSPRVSPAAAARACSTRTRNTTGALYGTFRHRKRAVIAHGDTFH</sequence>
<keyword evidence="3" id="KW-1185">Reference proteome</keyword>
<evidence type="ECO:0000313" key="3">
    <source>
        <dbReference type="Proteomes" id="UP000676565"/>
    </source>
</evidence>
<feature type="region of interest" description="Disordered" evidence="1">
    <location>
        <begin position="30"/>
        <end position="49"/>
    </location>
</feature>